<proteinExistence type="predicted"/>
<accession>A0A1Y1W0G7</accession>
<evidence type="ECO:0000313" key="2">
    <source>
        <dbReference type="Proteomes" id="UP000193922"/>
    </source>
</evidence>
<dbReference type="AlphaFoldDB" id="A0A1Y1W0G7"/>
<name>A0A1Y1W0G7_9FUNG</name>
<comment type="caution">
    <text evidence="1">The sequence shown here is derived from an EMBL/GenBank/DDBJ whole genome shotgun (WGS) entry which is preliminary data.</text>
</comment>
<dbReference type="GeneID" id="63805082"/>
<protein>
    <submittedName>
        <fullName evidence="1">Uncharacterized protein</fullName>
    </submittedName>
</protein>
<dbReference type="Proteomes" id="UP000193922">
    <property type="component" value="Unassembled WGS sequence"/>
</dbReference>
<dbReference type="RefSeq" id="XP_040740715.1">
    <property type="nucleotide sequence ID" value="XM_040888434.1"/>
</dbReference>
<keyword evidence="2" id="KW-1185">Reference proteome</keyword>
<organism evidence="1 2">
    <name type="scientific">Linderina pennispora</name>
    <dbReference type="NCBI Taxonomy" id="61395"/>
    <lineage>
        <taxon>Eukaryota</taxon>
        <taxon>Fungi</taxon>
        <taxon>Fungi incertae sedis</taxon>
        <taxon>Zoopagomycota</taxon>
        <taxon>Kickxellomycotina</taxon>
        <taxon>Kickxellomycetes</taxon>
        <taxon>Kickxellales</taxon>
        <taxon>Kickxellaceae</taxon>
        <taxon>Linderina</taxon>
    </lineage>
</organism>
<sequence length="90" mass="10211">MGEDLSDLQYVDARIVSRIKAFVLVGQQFSDTPELCLLSNPYPLTDIDLSVDEFPYLHGAIQQLPRLGVLDIVFKKHWSARKHPYTLLPG</sequence>
<reference evidence="1 2" key="1">
    <citation type="submission" date="2016-07" db="EMBL/GenBank/DDBJ databases">
        <title>Pervasive Adenine N6-methylation of Active Genes in Fungi.</title>
        <authorList>
            <consortium name="DOE Joint Genome Institute"/>
            <person name="Mondo S.J."/>
            <person name="Dannebaum R.O."/>
            <person name="Kuo R.C."/>
            <person name="Labutti K."/>
            <person name="Haridas S."/>
            <person name="Kuo A."/>
            <person name="Salamov A."/>
            <person name="Ahrendt S.R."/>
            <person name="Lipzen A."/>
            <person name="Sullivan W."/>
            <person name="Andreopoulos W.B."/>
            <person name="Clum A."/>
            <person name="Lindquist E."/>
            <person name="Daum C."/>
            <person name="Ramamoorthy G.K."/>
            <person name="Gryganskyi A."/>
            <person name="Culley D."/>
            <person name="Magnuson J.K."/>
            <person name="James T.Y."/>
            <person name="O'Malley M.A."/>
            <person name="Stajich J.E."/>
            <person name="Spatafora J.W."/>
            <person name="Visel A."/>
            <person name="Grigoriev I.V."/>
        </authorList>
    </citation>
    <scope>NUCLEOTIDE SEQUENCE [LARGE SCALE GENOMIC DNA]</scope>
    <source>
        <strain evidence="1 2">ATCC 12442</strain>
    </source>
</reference>
<dbReference type="EMBL" id="MCFD01000014">
    <property type="protein sequence ID" value="ORX66756.1"/>
    <property type="molecule type" value="Genomic_DNA"/>
</dbReference>
<gene>
    <name evidence="1" type="ORF">DL89DRAFT_269804</name>
</gene>
<evidence type="ECO:0000313" key="1">
    <source>
        <dbReference type="EMBL" id="ORX66756.1"/>
    </source>
</evidence>